<evidence type="ECO:0000313" key="8">
    <source>
        <dbReference type="Proteomes" id="UP000036834"/>
    </source>
</evidence>
<dbReference type="Gene3D" id="1.10.10.1320">
    <property type="entry name" value="Anti-sigma factor, zinc-finger domain"/>
    <property type="match status" value="1"/>
</dbReference>
<dbReference type="Pfam" id="PF13786">
    <property type="entry name" value="DUF4179"/>
    <property type="match status" value="1"/>
</dbReference>
<evidence type="ECO:0000259" key="4">
    <source>
        <dbReference type="Pfam" id="PF13490"/>
    </source>
</evidence>
<protein>
    <recommendedName>
        <fullName evidence="2">Anti-sigma-W factor RsiW</fullName>
    </recommendedName>
</protein>
<dbReference type="EMBL" id="BJON01000011">
    <property type="protein sequence ID" value="GED69317.1"/>
    <property type="molecule type" value="Genomic_DNA"/>
</dbReference>
<evidence type="ECO:0000313" key="6">
    <source>
        <dbReference type="EMBL" id="GED69317.1"/>
    </source>
</evidence>
<gene>
    <name evidence="7" type="ORF">ADS79_33100</name>
    <name evidence="6" type="ORF">BRE01_30190</name>
</gene>
<keyword evidence="9" id="KW-1185">Reference proteome</keyword>
<dbReference type="InterPro" id="IPR025436">
    <property type="entry name" value="DUF4179"/>
</dbReference>
<keyword evidence="3" id="KW-0472">Membrane</keyword>
<organism evidence="7 8">
    <name type="scientific">Brevibacillus reuszeri</name>
    <dbReference type="NCBI Taxonomy" id="54915"/>
    <lineage>
        <taxon>Bacteria</taxon>
        <taxon>Bacillati</taxon>
        <taxon>Bacillota</taxon>
        <taxon>Bacilli</taxon>
        <taxon>Bacillales</taxon>
        <taxon>Paenibacillaceae</taxon>
        <taxon>Brevibacillus</taxon>
    </lineage>
</organism>
<reference evidence="7" key="2">
    <citation type="submission" date="2015-07" db="EMBL/GenBank/DDBJ databases">
        <title>MeaNS - Measles Nucleotide Surveillance Program.</title>
        <authorList>
            <person name="Tran T."/>
            <person name="Druce J."/>
        </authorList>
    </citation>
    <scope>NUCLEOTIDE SEQUENCE</scope>
    <source>
        <strain evidence="7">DSM 9887</strain>
    </source>
</reference>
<comment type="similarity">
    <text evidence="1">Belongs to the zinc-associated anti-sigma factor (ZAS) superfamily. Anti-sigma-W factor family.</text>
</comment>
<comment type="caution">
    <text evidence="7">The sequence shown here is derived from an EMBL/GenBank/DDBJ whole genome shotgun (WGS) entry which is preliminary data.</text>
</comment>
<dbReference type="PATRIC" id="fig|54915.3.peg.739"/>
<proteinExistence type="inferred from homology"/>
<evidence type="ECO:0000313" key="7">
    <source>
        <dbReference type="EMBL" id="KNB68792.1"/>
    </source>
</evidence>
<keyword evidence="3" id="KW-0812">Transmembrane</keyword>
<dbReference type="EMBL" id="LGIQ01000017">
    <property type="protein sequence ID" value="KNB68792.1"/>
    <property type="molecule type" value="Genomic_DNA"/>
</dbReference>
<dbReference type="InterPro" id="IPR041916">
    <property type="entry name" value="Anti_sigma_zinc_sf"/>
</dbReference>
<dbReference type="Proteomes" id="UP000319578">
    <property type="component" value="Unassembled WGS sequence"/>
</dbReference>
<name>A0A0K9YJA1_9BACL</name>
<evidence type="ECO:0000259" key="5">
    <source>
        <dbReference type="Pfam" id="PF13786"/>
    </source>
</evidence>
<dbReference type="Proteomes" id="UP000036834">
    <property type="component" value="Unassembled WGS sequence"/>
</dbReference>
<dbReference type="Gene3D" id="2.60.40.1630">
    <property type="entry name" value="bacillus anthracis domain"/>
    <property type="match status" value="1"/>
</dbReference>
<evidence type="ECO:0000256" key="3">
    <source>
        <dbReference type="SAM" id="Phobius"/>
    </source>
</evidence>
<dbReference type="Pfam" id="PF13490">
    <property type="entry name" value="zf-HC2"/>
    <property type="match status" value="1"/>
</dbReference>
<dbReference type="RefSeq" id="WP_049742727.1">
    <property type="nucleotide sequence ID" value="NZ_BJON01000011.1"/>
</dbReference>
<evidence type="ECO:0000313" key="9">
    <source>
        <dbReference type="Proteomes" id="UP000319578"/>
    </source>
</evidence>
<feature type="domain" description="DUF4179" evidence="5">
    <location>
        <begin position="96"/>
        <end position="185"/>
    </location>
</feature>
<dbReference type="InterPro" id="IPR027383">
    <property type="entry name" value="Znf_put"/>
</dbReference>
<evidence type="ECO:0000256" key="1">
    <source>
        <dbReference type="ARBA" id="ARBA00024353"/>
    </source>
</evidence>
<reference evidence="6 9" key="3">
    <citation type="submission" date="2019-06" db="EMBL/GenBank/DDBJ databases">
        <title>Whole genome shotgun sequence of Brevibacillus reuszeri NBRC 15719.</title>
        <authorList>
            <person name="Hosoyama A."/>
            <person name="Uohara A."/>
            <person name="Ohji S."/>
            <person name="Ichikawa N."/>
        </authorList>
    </citation>
    <scope>NUCLEOTIDE SEQUENCE [LARGE SCALE GENOMIC DNA]</scope>
    <source>
        <strain evidence="6 9">NBRC 15719</strain>
    </source>
</reference>
<reference evidence="8" key="1">
    <citation type="submission" date="2015-07" db="EMBL/GenBank/DDBJ databases">
        <title>Genome sequencing project for genomic taxonomy and phylogenomics of Bacillus-like bacteria.</title>
        <authorList>
            <person name="Liu B."/>
            <person name="Wang J."/>
            <person name="Zhu Y."/>
            <person name="Liu G."/>
            <person name="Chen Q."/>
            <person name="Chen Z."/>
            <person name="Lan J."/>
            <person name="Che J."/>
            <person name="Ge C."/>
            <person name="Shi H."/>
            <person name="Pan Z."/>
            <person name="Liu X."/>
        </authorList>
    </citation>
    <scope>NUCLEOTIDE SEQUENCE [LARGE SCALE GENOMIC DNA]</scope>
    <source>
        <strain evidence="8">DSM 9887</strain>
    </source>
</reference>
<feature type="transmembrane region" description="Helical" evidence="3">
    <location>
        <begin position="104"/>
        <end position="130"/>
    </location>
</feature>
<feature type="domain" description="Putative zinc-finger" evidence="4">
    <location>
        <begin position="3"/>
        <end position="37"/>
    </location>
</feature>
<sequence>MKCADCQKYLPLYLDNECEPREKESIKAHLETCEACRNIRNRLQKEAEAISEAIGMERLPDSFTRSILEQLEPYPVVQQPQTEAVQEVASAPLRKRRNVFWKRALVAACAVVILSITAGALISPAFAAYISSFISRIGGEFGLKRAAEQGFNTPVNQSVTDQGITLEIKDIVADQTRLVVSYVLKDESGNVLPNLVIRYYEENRIYLTDGAGNMISHKPHGLSQGAGYADLLFMLKKPPNDLIVHFEMVNLKPAALKQGNWKLDVPVNLEKSIQATKFIPVEGEAASFHGIDLDFEGVTYGPSATRFVVATRRTAEEKEHIEKLTDPGGALEGTSVGDYRLHYRIEDEAGAVITSQTNPGGNRHIYFSPGYSYPLEEGGDGAWRWYGAFVPSVAEEKLWFVLEAIEKTEQADLLIPFRPADLASNPVTKQDDKFSSIFTIKRMEKGTDPTTNESVWLISLTGKMLESDYPRWKLYDEVGKTYEVRTDYSTSVVSGSIDSEINELEQTLIVTGLSTLPDQLTLSLQTAQKRYTDINWKVAIPPNTP</sequence>
<dbReference type="STRING" id="54915.ADS79_33100"/>
<dbReference type="AlphaFoldDB" id="A0A0K9YJA1"/>
<dbReference type="OrthoDB" id="2476803at2"/>
<accession>A0A0K9YJA1</accession>
<keyword evidence="3" id="KW-1133">Transmembrane helix</keyword>
<evidence type="ECO:0000256" key="2">
    <source>
        <dbReference type="ARBA" id="ARBA00024438"/>
    </source>
</evidence>